<evidence type="ECO:0000313" key="2">
    <source>
        <dbReference type="EMBL" id="JAD32423.1"/>
    </source>
</evidence>
<sequence length="90" mass="8972">MAASNCSAPTPAAGKKAGRQVSFATPKLIGGGGSNPTSVADKDGDEPPAVAPKQRGRPSKPCPVTADEIPDDPLFCLLALPAYMPAAANA</sequence>
<dbReference type="EMBL" id="GBRH01265472">
    <property type="protein sequence ID" value="JAD32423.1"/>
    <property type="molecule type" value="Transcribed_RNA"/>
</dbReference>
<protein>
    <submittedName>
        <fullName evidence="2">Uncharacterized protein</fullName>
    </submittedName>
</protein>
<name>A0A0A8Z3Z5_ARUDO</name>
<evidence type="ECO:0000256" key="1">
    <source>
        <dbReference type="SAM" id="MobiDB-lite"/>
    </source>
</evidence>
<reference evidence="2" key="2">
    <citation type="journal article" date="2015" name="Data Brief">
        <title>Shoot transcriptome of the giant reed, Arundo donax.</title>
        <authorList>
            <person name="Barrero R.A."/>
            <person name="Guerrero F.D."/>
            <person name="Moolhuijzen P."/>
            <person name="Goolsby J.A."/>
            <person name="Tidwell J."/>
            <person name="Bellgard S.E."/>
            <person name="Bellgard M.I."/>
        </authorList>
    </citation>
    <scope>NUCLEOTIDE SEQUENCE</scope>
    <source>
        <tissue evidence="2">Shoot tissue taken approximately 20 cm above the soil surface</tissue>
    </source>
</reference>
<feature type="region of interest" description="Disordered" evidence="1">
    <location>
        <begin position="1"/>
        <end position="66"/>
    </location>
</feature>
<dbReference type="AlphaFoldDB" id="A0A0A8Z3Z5"/>
<organism evidence="2">
    <name type="scientific">Arundo donax</name>
    <name type="common">Giant reed</name>
    <name type="synonym">Donax arundinaceus</name>
    <dbReference type="NCBI Taxonomy" id="35708"/>
    <lineage>
        <taxon>Eukaryota</taxon>
        <taxon>Viridiplantae</taxon>
        <taxon>Streptophyta</taxon>
        <taxon>Embryophyta</taxon>
        <taxon>Tracheophyta</taxon>
        <taxon>Spermatophyta</taxon>
        <taxon>Magnoliopsida</taxon>
        <taxon>Liliopsida</taxon>
        <taxon>Poales</taxon>
        <taxon>Poaceae</taxon>
        <taxon>PACMAD clade</taxon>
        <taxon>Arundinoideae</taxon>
        <taxon>Arundineae</taxon>
        <taxon>Arundo</taxon>
    </lineage>
</organism>
<proteinExistence type="predicted"/>
<reference evidence="2" key="1">
    <citation type="submission" date="2014-09" db="EMBL/GenBank/DDBJ databases">
        <authorList>
            <person name="Magalhaes I.L.F."/>
            <person name="Oliveira U."/>
            <person name="Santos F.R."/>
            <person name="Vidigal T.H.D.A."/>
            <person name="Brescovit A.D."/>
            <person name="Santos A.J."/>
        </authorList>
    </citation>
    <scope>NUCLEOTIDE SEQUENCE</scope>
    <source>
        <tissue evidence="2">Shoot tissue taken approximately 20 cm above the soil surface</tissue>
    </source>
</reference>
<accession>A0A0A8Z3Z5</accession>